<protein>
    <recommendedName>
        <fullName evidence="2">protein-glutamate O-methyltransferase</fullName>
        <ecNumber evidence="2">2.1.1.80</ecNumber>
    </recommendedName>
</protein>
<dbReference type="GO" id="GO:0008983">
    <property type="term" value="F:protein-glutamate O-methyltransferase activity"/>
    <property type="evidence" value="ECO:0007669"/>
    <property type="project" value="UniProtKB-EC"/>
</dbReference>
<dbReference type="InterPro" id="IPR050903">
    <property type="entry name" value="Bact_Chemotaxis_MeTrfase"/>
</dbReference>
<evidence type="ECO:0000256" key="5">
    <source>
        <dbReference type="ARBA" id="ARBA00022691"/>
    </source>
</evidence>
<dbReference type="InterPro" id="IPR022642">
    <property type="entry name" value="CheR_C"/>
</dbReference>
<dbReference type="GO" id="GO:0032259">
    <property type="term" value="P:methylation"/>
    <property type="evidence" value="ECO:0007669"/>
    <property type="project" value="UniProtKB-KW"/>
</dbReference>
<keyword evidence="5" id="KW-0949">S-adenosyl-L-methionine</keyword>
<dbReference type="InterPro" id="IPR029063">
    <property type="entry name" value="SAM-dependent_MTases_sf"/>
</dbReference>
<dbReference type="Pfam" id="PF03705">
    <property type="entry name" value="CheR_N"/>
    <property type="match status" value="1"/>
</dbReference>
<dbReference type="PANTHER" id="PTHR24422:SF21">
    <property type="entry name" value="CHEMOTAXIS PROTEIN METHYLTRANSFERASE 1"/>
    <property type="match status" value="1"/>
</dbReference>
<dbReference type="PRINTS" id="PR00996">
    <property type="entry name" value="CHERMTFRASE"/>
</dbReference>
<keyword evidence="4 7" id="KW-0808">Transferase</keyword>
<keyword evidence="8" id="KW-1185">Reference proteome</keyword>
<accession>A0A848EGQ2</accession>
<evidence type="ECO:0000259" key="6">
    <source>
        <dbReference type="PROSITE" id="PS50123"/>
    </source>
</evidence>
<dbReference type="EMBL" id="JABBKX010000007">
    <property type="protein sequence ID" value="NMJ43182.1"/>
    <property type="molecule type" value="Genomic_DNA"/>
</dbReference>
<comment type="catalytic activity">
    <reaction evidence="1">
        <text>L-glutamyl-[protein] + S-adenosyl-L-methionine = [protein]-L-glutamate 5-O-methyl ester + S-adenosyl-L-homocysteine</text>
        <dbReference type="Rhea" id="RHEA:24452"/>
        <dbReference type="Rhea" id="RHEA-COMP:10208"/>
        <dbReference type="Rhea" id="RHEA-COMP:10311"/>
        <dbReference type="ChEBI" id="CHEBI:29973"/>
        <dbReference type="ChEBI" id="CHEBI:57856"/>
        <dbReference type="ChEBI" id="CHEBI:59789"/>
        <dbReference type="ChEBI" id="CHEBI:82795"/>
        <dbReference type="EC" id="2.1.1.80"/>
    </reaction>
</comment>
<name>A0A848EGQ2_9PROT</name>
<dbReference type="Gene3D" id="3.40.50.150">
    <property type="entry name" value="Vaccinia Virus protein VP39"/>
    <property type="match status" value="1"/>
</dbReference>
<dbReference type="AlphaFoldDB" id="A0A848EGQ2"/>
<evidence type="ECO:0000313" key="8">
    <source>
        <dbReference type="Proteomes" id="UP000548582"/>
    </source>
</evidence>
<dbReference type="PANTHER" id="PTHR24422">
    <property type="entry name" value="CHEMOTAXIS PROTEIN METHYLTRANSFERASE"/>
    <property type="match status" value="1"/>
</dbReference>
<proteinExistence type="predicted"/>
<evidence type="ECO:0000256" key="3">
    <source>
        <dbReference type="ARBA" id="ARBA00022603"/>
    </source>
</evidence>
<dbReference type="Gene3D" id="1.10.155.10">
    <property type="entry name" value="Chemotaxis receptor methyltransferase CheR, N-terminal domain"/>
    <property type="match status" value="1"/>
</dbReference>
<feature type="domain" description="CheR-type methyltransferase" evidence="6">
    <location>
        <begin position="1"/>
        <end position="266"/>
    </location>
</feature>
<dbReference type="SUPFAM" id="SSF53335">
    <property type="entry name" value="S-adenosyl-L-methionine-dependent methyltransferases"/>
    <property type="match status" value="1"/>
</dbReference>
<dbReference type="SUPFAM" id="SSF47757">
    <property type="entry name" value="Chemotaxis receptor methyltransferase CheR, N-terminal domain"/>
    <property type="match status" value="1"/>
</dbReference>
<comment type="caution">
    <text evidence="7">The sequence shown here is derived from an EMBL/GenBank/DDBJ whole genome shotgun (WGS) entry which is preliminary data.</text>
</comment>
<dbReference type="InterPro" id="IPR022641">
    <property type="entry name" value="CheR_N"/>
</dbReference>
<evidence type="ECO:0000256" key="1">
    <source>
        <dbReference type="ARBA" id="ARBA00001541"/>
    </source>
</evidence>
<organism evidence="7 8">
    <name type="scientific">Neoroseomonas marina</name>
    <dbReference type="NCBI Taxonomy" id="1232220"/>
    <lineage>
        <taxon>Bacteria</taxon>
        <taxon>Pseudomonadati</taxon>
        <taxon>Pseudomonadota</taxon>
        <taxon>Alphaproteobacteria</taxon>
        <taxon>Acetobacterales</taxon>
        <taxon>Acetobacteraceae</taxon>
        <taxon>Neoroseomonas</taxon>
    </lineage>
</organism>
<gene>
    <name evidence="7" type="ORF">GWK16_18185</name>
</gene>
<sequence>MTPDSFAFLAGLVKARSGIVLTADKGYMLETRLGPLLRREGLPGLDALALRLRAPRAEALTAELVEALTTNESSFFRDGKPFEHLKRLLPRLAAARPPGQPLRIWSAACSSGQEAYSVAMVAAELGAALGGRRVEILGTDLSREMLDRAQDGLFSQFEVQRGLPVQMLVKHFRQEGSRWRVSAELRAMVRWQAFNLLDDARGLGRFDVIFCRNVLIYFDAPTKSRVLGMLAGMVAADGVVYLGGAETVLGLTDRLMPAAGERGAYEPARSAAKAD</sequence>
<dbReference type="SMART" id="SM00138">
    <property type="entry name" value="MeTrc"/>
    <property type="match status" value="1"/>
</dbReference>
<dbReference type="Pfam" id="PF01739">
    <property type="entry name" value="CheR"/>
    <property type="match status" value="1"/>
</dbReference>
<reference evidence="7 8" key="1">
    <citation type="submission" date="2020-03" db="EMBL/GenBank/DDBJ databases">
        <authorList>
            <person name="Sun Q."/>
        </authorList>
    </citation>
    <scope>NUCLEOTIDE SEQUENCE [LARGE SCALE GENOMIC DNA]</scope>
    <source>
        <strain evidence="7 8">JC162</strain>
    </source>
</reference>
<dbReference type="InterPro" id="IPR000780">
    <property type="entry name" value="CheR_MeTrfase"/>
</dbReference>
<evidence type="ECO:0000256" key="2">
    <source>
        <dbReference type="ARBA" id="ARBA00012534"/>
    </source>
</evidence>
<dbReference type="InterPro" id="IPR036804">
    <property type="entry name" value="CheR_N_sf"/>
</dbReference>
<evidence type="ECO:0000313" key="7">
    <source>
        <dbReference type="EMBL" id="NMJ43182.1"/>
    </source>
</evidence>
<dbReference type="PROSITE" id="PS50123">
    <property type="entry name" value="CHER"/>
    <property type="match status" value="1"/>
</dbReference>
<evidence type="ECO:0000256" key="4">
    <source>
        <dbReference type="ARBA" id="ARBA00022679"/>
    </source>
</evidence>
<dbReference type="Proteomes" id="UP000548582">
    <property type="component" value="Unassembled WGS sequence"/>
</dbReference>
<keyword evidence="3 7" id="KW-0489">Methyltransferase</keyword>
<dbReference type="RefSeq" id="WP_170055403.1">
    <property type="nucleotide sequence ID" value="NZ_JABBKX010000007.1"/>
</dbReference>
<dbReference type="EC" id="2.1.1.80" evidence="2"/>